<sequence length="142" mass="16371">MKSDEFGVELGDYIEDTLDFMNSWSVHFKQYTILHGRVITRFGVPKICILLDLLEEKDWINLFLQGNMCRWEVNAPLQRIWASMATEDAKTIALRASHLASTNQFYIFYGLENSGLEEENVCLKADLALDHKDLFAEKSTDC</sequence>
<comment type="caution">
    <text evidence="1">The sequence shown here is derived from an EMBL/GenBank/DDBJ whole genome shotgun (WGS) entry which is preliminary data.</text>
</comment>
<organism evidence="1 2">
    <name type="scientific">Solanum bulbocastanum</name>
    <name type="common">Wild potato</name>
    <dbReference type="NCBI Taxonomy" id="147425"/>
    <lineage>
        <taxon>Eukaryota</taxon>
        <taxon>Viridiplantae</taxon>
        <taxon>Streptophyta</taxon>
        <taxon>Embryophyta</taxon>
        <taxon>Tracheophyta</taxon>
        <taxon>Spermatophyta</taxon>
        <taxon>Magnoliopsida</taxon>
        <taxon>eudicotyledons</taxon>
        <taxon>Gunneridae</taxon>
        <taxon>Pentapetalae</taxon>
        <taxon>asterids</taxon>
        <taxon>lamiids</taxon>
        <taxon>Solanales</taxon>
        <taxon>Solanaceae</taxon>
        <taxon>Solanoideae</taxon>
        <taxon>Solaneae</taxon>
        <taxon>Solanum</taxon>
    </lineage>
</organism>
<accession>A0AAN8U4E1</accession>
<reference evidence="1 2" key="1">
    <citation type="submission" date="2024-02" db="EMBL/GenBank/DDBJ databases">
        <title>de novo genome assembly of Solanum bulbocastanum strain 11H21.</title>
        <authorList>
            <person name="Hosaka A.J."/>
        </authorList>
    </citation>
    <scope>NUCLEOTIDE SEQUENCE [LARGE SCALE GENOMIC DNA]</scope>
    <source>
        <tissue evidence="1">Young leaves</tissue>
    </source>
</reference>
<dbReference type="EMBL" id="JBANQN010000001">
    <property type="protein sequence ID" value="KAK6803289.1"/>
    <property type="molecule type" value="Genomic_DNA"/>
</dbReference>
<proteinExistence type="predicted"/>
<evidence type="ECO:0000313" key="1">
    <source>
        <dbReference type="EMBL" id="KAK6803289.1"/>
    </source>
</evidence>
<gene>
    <name evidence="1" type="ORF">RDI58_001073</name>
</gene>
<protein>
    <submittedName>
        <fullName evidence="1">Uncharacterized protein</fullName>
    </submittedName>
</protein>
<evidence type="ECO:0000313" key="2">
    <source>
        <dbReference type="Proteomes" id="UP001371456"/>
    </source>
</evidence>
<dbReference type="Proteomes" id="UP001371456">
    <property type="component" value="Unassembled WGS sequence"/>
</dbReference>
<keyword evidence="2" id="KW-1185">Reference proteome</keyword>
<name>A0AAN8U4E1_SOLBU</name>
<dbReference type="AlphaFoldDB" id="A0AAN8U4E1"/>